<comment type="function">
    <text evidence="12">Cytochrome bo(3) ubiquinol terminal oxidase is the component of the aerobic respiratory chain of E.coli that predominates when cells are grown at high aeration. Has proton pump activity across the membrane in addition to electron transfer, pumping 2 protons/electron.</text>
</comment>
<evidence type="ECO:0000256" key="3">
    <source>
        <dbReference type="ARBA" id="ARBA00011700"/>
    </source>
</evidence>
<evidence type="ECO:0000256" key="7">
    <source>
        <dbReference type="ARBA" id="ARBA00022692"/>
    </source>
</evidence>
<evidence type="ECO:0000256" key="10">
    <source>
        <dbReference type="ARBA" id="ARBA00023002"/>
    </source>
</evidence>
<gene>
    <name evidence="18" type="primary">cyoD</name>
    <name evidence="18" type="ORF">BZL35_00333</name>
</gene>
<keyword evidence="6" id="KW-1003">Cell membrane</keyword>
<evidence type="ECO:0000256" key="11">
    <source>
        <dbReference type="ARBA" id="ARBA00023136"/>
    </source>
</evidence>
<keyword evidence="5" id="KW-0813">Transport</keyword>
<dbReference type="InterPro" id="IPR014210">
    <property type="entry name" value="Cyt_o_ubiqinol_oxidase_su4"/>
</dbReference>
<evidence type="ECO:0000256" key="4">
    <source>
        <dbReference type="ARBA" id="ARBA00014689"/>
    </source>
</evidence>
<comment type="subcellular location">
    <subcellularLocation>
        <location evidence="1">Cell membrane</location>
        <topology evidence="1">Multi-pass membrane protein</topology>
    </subcellularLocation>
</comment>
<name>A0ABX5FEG9_9BURK</name>
<evidence type="ECO:0000256" key="1">
    <source>
        <dbReference type="ARBA" id="ARBA00004651"/>
    </source>
</evidence>
<keyword evidence="8" id="KW-0249">Electron transport</keyword>
<evidence type="ECO:0000256" key="5">
    <source>
        <dbReference type="ARBA" id="ARBA00022448"/>
    </source>
</evidence>
<dbReference type="Proteomes" id="UP000242660">
    <property type="component" value="Unassembled WGS sequence"/>
</dbReference>
<dbReference type="PANTHER" id="PTHR36835">
    <property type="entry name" value="CYTOCHROME BO(3) UBIQUINOL OXIDASE SUBUNIT 4"/>
    <property type="match status" value="1"/>
</dbReference>
<evidence type="ECO:0000256" key="15">
    <source>
        <dbReference type="ARBA" id="ARBA00031887"/>
    </source>
</evidence>
<keyword evidence="7 17" id="KW-0812">Transmembrane</keyword>
<dbReference type="InterPro" id="IPR050968">
    <property type="entry name" value="Cytochrome_c_oxidase_bac_sub4"/>
</dbReference>
<feature type="transmembrane region" description="Helical" evidence="17">
    <location>
        <begin position="26"/>
        <end position="44"/>
    </location>
</feature>
<evidence type="ECO:0000313" key="18">
    <source>
        <dbReference type="EMBL" id="PSB92106.1"/>
    </source>
</evidence>
<reference evidence="18 19" key="1">
    <citation type="journal article" date="2017" name="Front. Microbiol.">
        <title>Genome of Ca. Pandoraea novymonadis, an Endosymbiotic Bacterium of the Trypanosomatid Novymonas esmeraldas.</title>
        <authorList>
            <person name="Kostygov A.Y."/>
            <person name="Butenko A."/>
            <person name="Nenarokova A."/>
            <person name="Tashyreva D."/>
            <person name="Flegontov P."/>
            <person name="Lukes J."/>
            <person name="Yurchenko V."/>
        </authorList>
    </citation>
    <scope>NUCLEOTIDE SEQUENCE [LARGE SCALE GENOMIC DNA]</scope>
    <source>
        <strain evidence="18 19">E262</strain>
    </source>
</reference>
<keyword evidence="11 17" id="KW-0472">Membrane</keyword>
<organism evidence="18 19">
    <name type="scientific">Candidatus Pandoraea novymonadis</name>
    <dbReference type="NCBI Taxonomy" id="1808959"/>
    <lineage>
        <taxon>Bacteria</taxon>
        <taxon>Pseudomonadati</taxon>
        <taxon>Pseudomonadota</taxon>
        <taxon>Betaproteobacteria</taxon>
        <taxon>Burkholderiales</taxon>
        <taxon>Burkholderiaceae</taxon>
        <taxon>Pandoraea</taxon>
    </lineage>
</organism>
<evidence type="ECO:0000256" key="2">
    <source>
        <dbReference type="ARBA" id="ARBA00008079"/>
    </source>
</evidence>
<evidence type="ECO:0000256" key="6">
    <source>
        <dbReference type="ARBA" id="ARBA00022475"/>
    </source>
</evidence>
<proteinExistence type="inferred from homology"/>
<keyword evidence="10" id="KW-0560">Oxidoreductase</keyword>
<evidence type="ECO:0000256" key="17">
    <source>
        <dbReference type="SAM" id="Phobius"/>
    </source>
</evidence>
<evidence type="ECO:0000256" key="13">
    <source>
        <dbReference type="ARBA" id="ARBA00030071"/>
    </source>
</evidence>
<comment type="similarity">
    <text evidence="2">Belongs to the cytochrome c oxidase bacterial subunit 4 family.</text>
</comment>
<evidence type="ECO:0000313" key="19">
    <source>
        <dbReference type="Proteomes" id="UP000242660"/>
    </source>
</evidence>
<evidence type="ECO:0000256" key="8">
    <source>
        <dbReference type="ARBA" id="ARBA00022982"/>
    </source>
</evidence>
<comment type="caution">
    <text evidence="18">The sequence shown here is derived from an EMBL/GenBank/DDBJ whole genome shotgun (WGS) entry which is preliminary data.</text>
</comment>
<evidence type="ECO:0000256" key="16">
    <source>
        <dbReference type="ARBA" id="ARBA00032185"/>
    </source>
</evidence>
<evidence type="ECO:0000256" key="14">
    <source>
        <dbReference type="ARBA" id="ARBA00030211"/>
    </source>
</evidence>
<sequence>MGHIQSIQTHDNTESQNIAFSSHGTIKSYLIGFVLSAILTFIPFKLVMDNNLPKSIILMVMILFATLQIVVHLLCFLHMDGSLTQRWNVIAFAFTMLIVAIILVGSLWIMFNANELMMLPIPFD</sequence>
<keyword evidence="19" id="KW-1185">Reference proteome</keyword>
<accession>A0ABX5FEG9</accession>
<dbReference type="EMBL" id="MUHY01000001">
    <property type="protein sequence ID" value="PSB92106.1"/>
    <property type="molecule type" value="Genomic_DNA"/>
</dbReference>
<dbReference type="RefSeq" id="WP_106182240.1">
    <property type="nucleotide sequence ID" value="NZ_MUHY01000001.1"/>
</dbReference>
<evidence type="ECO:0000256" key="12">
    <source>
        <dbReference type="ARBA" id="ARBA00025694"/>
    </source>
</evidence>
<comment type="subunit">
    <text evidence="3">Heterooctamer of two A chains, two B chains, two C chains and two D chains.</text>
</comment>
<protein>
    <recommendedName>
        <fullName evidence="4">Cytochrome bo(3) ubiquinol oxidase subunit 4</fullName>
    </recommendedName>
    <alternativeName>
        <fullName evidence="16">Cytochrome o ubiquinol oxidase subunit 4</fullName>
    </alternativeName>
    <alternativeName>
        <fullName evidence="13">Oxidase bo(3) subunit 4</fullName>
    </alternativeName>
    <alternativeName>
        <fullName evidence="14">Ubiquinol oxidase polypeptide IV</fullName>
    </alternativeName>
    <alternativeName>
        <fullName evidence="15">Ubiquinol oxidase subunit 4</fullName>
    </alternativeName>
</protein>
<dbReference type="Pfam" id="PF03626">
    <property type="entry name" value="COX4_pro"/>
    <property type="match status" value="1"/>
</dbReference>
<feature type="transmembrane region" description="Helical" evidence="17">
    <location>
        <begin position="56"/>
        <end position="77"/>
    </location>
</feature>
<evidence type="ECO:0000256" key="9">
    <source>
        <dbReference type="ARBA" id="ARBA00022989"/>
    </source>
</evidence>
<dbReference type="NCBIfam" id="TIGR02847">
    <property type="entry name" value="CyoD"/>
    <property type="match status" value="1"/>
</dbReference>
<feature type="transmembrane region" description="Helical" evidence="17">
    <location>
        <begin position="89"/>
        <end position="111"/>
    </location>
</feature>
<dbReference type="PANTHER" id="PTHR36835:SF1">
    <property type="entry name" value="CYTOCHROME BO(3) UBIQUINOL OXIDASE SUBUNIT 4"/>
    <property type="match status" value="1"/>
</dbReference>
<dbReference type="InterPro" id="IPR005171">
    <property type="entry name" value="Cyt_c_oxidase_su4_prok"/>
</dbReference>
<keyword evidence="9 17" id="KW-1133">Transmembrane helix</keyword>